<gene>
    <name evidence="1" type="ORF">DHETER_LOCUS4044</name>
</gene>
<proteinExistence type="predicted"/>
<evidence type="ECO:0000313" key="2">
    <source>
        <dbReference type="Proteomes" id="UP000789702"/>
    </source>
</evidence>
<dbReference type="Proteomes" id="UP000789702">
    <property type="component" value="Unassembled WGS sequence"/>
</dbReference>
<keyword evidence="2" id="KW-1185">Reference proteome</keyword>
<name>A0ACA9LDZ7_9GLOM</name>
<comment type="caution">
    <text evidence="1">The sequence shown here is derived from an EMBL/GenBank/DDBJ whole genome shotgun (WGS) entry which is preliminary data.</text>
</comment>
<sequence length="104" mass="12238">MDKKPHILYKNRICNDNCSGSSNSQELFDDKVREASNSQDSFEEQSYNFIQLKQEIFRLKQHDLILKVNKIKTSIEQQIKNDTTKTVNLENVIDLFIKSQARMQ</sequence>
<accession>A0ACA9LDZ7</accession>
<protein>
    <submittedName>
        <fullName evidence="1">4766_t:CDS:1</fullName>
    </submittedName>
</protein>
<dbReference type="EMBL" id="CAJVPU010003825">
    <property type="protein sequence ID" value="CAG8523739.1"/>
    <property type="molecule type" value="Genomic_DNA"/>
</dbReference>
<evidence type="ECO:0000313" key="1">
    <source>
        <dbReference type="EMBL" id="CAG8523739.1"/>
    </source>
</evidence>
<organism evidence="1 2">
    <name type="scientific">Dentiscutata heterogama</name>
    <dbReference type="NCBI Taxonomy" id="1316150"/>
    <lineage>
        <taxon>Eukaryota</taxon>
        <taxon>Fungi</taxon>
        <taxon>Fungi incertae sedis</taxon>
        <taxon>Mucoromycota</taxon>
        <taxon>Glomeromycotina</taxon>
        <taxon>Glomeromycetes</taxon>
        <taxon>Diversisporales</taxon>
        <taxon>Gigasporaceae</taxon>
        <taxon>Dentiscutata</taxon>
    </lineage>
</organism>
<reference evidence="1" key="1">
    <citation type="submission" date="2021-06" db="EMBL/GenBank/DDBJ databases">
        <authorList>
            <person name="Kallberg Y."/>
            <person name="Tangrot J."/>
            <person name="Rosling A."/>
        </authorList>
    </citation>
    <scope>NUCLEOTIDE SEQUENCE</scope>
    <source>
        <strain evidence="1">IL203A</strain>
    </source>
</reference>